<sequence length="330" mass="35933">MDETLGGSEAPKQQPSGKQKQGRRSEVAAVVSIFALTFIWPYTEEFLEAIADATSNYGFKGYLPWVDGALTFLIIVLAMLSGVKVRWTWAVLGLALTVGSGFLSVLPGRSFPLDLVLGVCDTFAFAVIALAVLGVRRRPGRWRRAKMTPAEVAEAVTAAKNGWQRFHIVLPLVVGMLAAFTASTIWDHLLMKSVEQEYFAQVSQIIPLLLIAVGFEARFFDRLRQGAIERTLTLVTVITLCVGEALAISALTVEELHAWHEYAAFIGTVQAWSVALVTLLWALTRSIGSGTDPADSQRDGTRGQLRGKTAQRIIPGGQCVLDRCMRGVGL</sequence>
<dbReference type="EMBL" id="JBHMCE010000009">
    <property type="protein sequence ID" value="MFB9530586.1"/>
    <property type="molecule type" value="Genomic_DNA"/>
</dbReference>
<evidence type="ECO:0000256" key="2">
    <source>
        <dbReference type="SAM" id="Phobius"/>
    </source>
</evidence>
<evidence type="ECO:0000256" key="1">
    <source>
        <dbReference type="SAM" id="MobiDB-lite"/>
    </source>
</evidence>
<feature type="region of interest" description="Disordered" evidence="1">
    <location>
        <begin position="1"/>
        <end position="23"/>
    </location>
</feature>
<gene>
    <name evidence="3" type="ORF">ACFFRN_28665</name>
</gene>
<organism evidence="3 4">
    <name type="scientific">Nonomuraea roseola</name>
    <dbReference type="NCBI Taxonomy" id="46179"/>
    <lineage>
        <taxon>Bacteria</taxon>
        <taxon>Bacillati</taxon>
        <taxon>Actinomycetota</taxon>
        <taxon>Actinomycetes</taxon>
        <taxon>Streptosporangiales</taxon>
        <taxon>Streptosporangiaceae</taxon>
        <taxon>Nonomuraea</taxon>
    </lineage>
</organism>
<feature type="transmembrane region" description="Helical" evidence="2">
    <location>
        <begin position="168"/>
        <end position="186"/>
    </location>
</feature>
<dbReference type="Proteomes" id="UP001589646">
    <property type="component" value="Unassembled WGS sequence"/>
</dbReference>
<keyword evidence="4" id="KW-1185">Reference proteome</keyword>
<keyword evidence="2" id="KW-0472">Membrane</keyword>
<reference evidence="3 4" key="1">
    <citation type="submission" date="2024-09" db="EMBL/GenBank/DDBJ databases">
        <authorList>
            <person name="Sun Q."/>
            <person name="Mori K."/>
        </authorList>
    </citation>
    <scope>NUCLEOTIDE SEQUENCE [LARGE SCALE GENOMIC DNA]</scope>
    <source>
        <strain evidence="3 4">JCM 3323</strain>
    </source>
</reference>
<feature type="transmembrane region" description="Helical" evidence="2">
    <location>
        <begin position="115"/>
        <end position="135"/>
    </location>
</feature>
<feature type="transmembrane region" description="Helical" evidence="2">
    <location>
        <begin position="232"/>
        <end position="250"/>
    </location>
</feature>
<evidence type="ECO:0000313" key="4">
    <source>
        <dbReference type="Proteomes" id="UP001589646"/>
    </source>
</evidence>
<name>A0ABV5Q521_9ACTN</name>
<feature type="transmembrane region" description="Helical" evidence="2">
    <location>
        <begin position="62"/>
        <end position="80"/>
    </location>
</feature>
<dbReference type="RefSeq" id="WP_346121185.1">
    <property type="nucleotide sequence ID" value="NZ_BAAAXC010000012.1"/>
</dbReference>
<protein>
    <recommendedName>
        <fullName evidence="5">DUF998 domain-containing protein</fullName>
    </recommendedName>
</protein>
<accession>A0ABV5Q521</accession>
<feature type="transmembrane region" description="Helical" evidence="2">
    <location>
        <begin position="262"/>
        <end position="283"/>
    </location>
</feature>
<evidence type="ECO:0008006" key="5">
    <source>
        <dbReference type="Google" id="ProtNLM"/>
    </source>
</evidence>
<feature type="transmembrane region" description="Helical" evidence="2">
    <location>
        <begin position="87"/>
        <end position="109"/>
    </location>
</feature>
<feature type="transmembrane region" description="Helical" evidence="2">
    <location>
        <begin position="198"/>
        <end position="220"/>
    </location>
</feature>
<evidence type="ECO:0000313" key="3">
    <source>
        <dbReference type="EMBL" id="MFB9530586.1"/>
    </source>
</evidence>
<comment type="caution">
    <text evidence="3">The sequence shown here is derived from an EMBL/GenBank/DDBJ whole genome shotgun (WGS) entry which is preliminary data.</text>
</comment>
<keyword evidence="2" id="KW-1133">Transmembrane helix</keyword>
<proteinExistence type="predicted"/>
<keyword evidence="2" id="KW-0812">Transmembrane</keyword>
<feature type="transmembrane region" description="Helical" evidence="2">
    <location>
        <begin position="25"/>
        <end position="42"/>
    </location>
</feature>